<organism evidence="7 8">
    <name type="scientific">Purpureocillium lilacinum</name>
    <name type="common">Paecilomyces lilacinus</name>
    <dbReference type="NCBI Taxonomy" id="33203"/>
    <lineage>
        <taxon>Eukaryota</taxon>
        <taxon>Fungi</taxon>
        <taxon>Dikarya</taxon>
        <taxon>Ascomycota</taxon>
        <taxon>Pezizomycotina</taxon>
        <taxon>Sordariomycetes</taxon>
        <taxon>Hypocreomycetidae</taxon>
        <taxon>Hypocreales</taxon>
        <taxon>Ophiocordycipitaceae</taxon>
        <taxon>Purpureocillium</taxon>
    </lineage>
</organism>
<reference evidence="7 8" key="1">
    <citation type="submission" date="2016-01" db="EMBL/GenBank/DDBJ databases">
        <title>Biosynthesis of antibiotic leucinostatins and their inhibition on Phytophthora in bio-control Purpureocillium lilacinum.</title>
        <authorList>
            <person name="Wang G."/>
            <person name="Liu Z."/>
            <person name="Lin R."/>
            <person name="Li E."/>
            <person name="Mao Z."/>
            <person name="Ling J."/>
            <person name="Yin W."/>
            <person name="Xie B."/>
        </authorList>
    </citation>
    <scope>NUCLEOTIDE SEQUENCE [LARGE SCALE GENOMIC DNA]</scope>
    <source>
        <strain evidence="7">PLBJ-1</strain>
    </source>
</reference>
<evidence type="ECO:0000256" key="2">
    <source>
        <dbReference type="ARBA" id="ARBA00004496"/>
    </source>
</evidence>
<dbReference type="EMBL" id="LSBH01000008">
    <property type="protein sequence ID" value="OAQ75185.1"/>
    <property type="molecule type" value="Genomic_DNA"/>
</dbReference>
<comment type="subcellular location">
    <subcellularLocation>
        <location evidence="2">Cytoplasm</location>
    </subcellularLocation>
    <subcellularLocation>
        <location evidence="1">Nucleus</location>
    </subcellularLocation>
</comment>
<accession>A0A179GBJ8</accession>
<dbReference type="Gene3D" id="2.40.128.320">
    <property type="entry name" value="Protein HRI1, N-terminal domain"/>
    <property type="match status" value="1"/>
</dbReference>
<dbReference type="CDD" id="cd11692">
    <property type="entry name" value="HRI1_N_like"/>
    <property type="match status" value="1"/>
</dbReference>
<evidence type="ECO:0000256" key="4">
    <source>
        <dbReference type="ARBA" id="ARBA00017063"/>
    </source>
</evidence>
<dbReference type="InterPro" id="IPR038744">
    <property type="entry name" value="Hri1_N"/>
</dbReference>
<evidence type="ECO:0000313" key="7">
    <source>
        <dbReference type="EMBL" id="OAQ75185.1"/>
    </source>
</evidence>
<dbReference type="GO" id="GO:0005634">
    <property type="term" value="C:nucleus"/>
    <property type="evidence" value="ECO:0007669"/>
    <property type="project" value="UniProtKB-SubCell"/>
</dbReference>
<gene>
    <name evidence="7" type="ORF">VFPBJ_09160</name>
</gene>
<evidence type="ECO:0000256" key="1">
    <source>
        <dbReference type="ARBA" id="ARBA00004123"/>
    </source>
</evidence>
<dbReference type="GO" id="GO:0005737">
    <property type="term" value="C:cytoplasm"/>
    <property type="evidence" value="ECO:0007669"/>
    <property type="project" value="UniProtKB-SubCell"/>
</dbReference>
<dbReference type="Proteomes" id="UP000078240">
    <property type="component" value="Unassembled WGS sequence"/>
</dbReference>
<evidence type="ECO:0000256" key="3">
    <source>
        <dbReference type="ARBA" id="ARBA00005229"/>
    </source>
</evidence>
<proteinExistence type="inferred from homology"/>
<protein>
    <recommendedName>
        <fullName evidence="4">Protein HRI1</fullName>
    </recommendedName>
</protein>
<dbReference type="AlphaFoldDB" id="A0A179GBJ8"/>
<sequence>MASISIRKSIRWLPGEAEEPTLTVVLTSPARRFVDLRIVKPAASATADADESDARLPFSRLDWAIAGTSSSTTRDDVSGGVITHGKWTHWIDSTTRKASGVVDEGDMVTQADGTTLETGSMVNPATGRVTAYEEVWEDEEPAAPCVVLEVDEGDGDDDGGEGKGKQGRVVRLGRWCQGFVREGEKIALERWLWSGETNKWRRTVRMGDLDVACEAALEEGREFKVGERVGEDGAWRVVEVVDG</sequence>
<dbReference type="Pfam" id="PF16815">
    <property type="entry name" value="HRI1"/>
    <property type="match status" value="1"/>
</dbReference>
<dbReference type="InterPro" id="IPR031818">
    <property type="entry name" value="Hri1"/>
</dbReference>
<keyword evidence="5" id="KW-0963">Cytoplasm</keyword>
<comment type="similarity">
    <text evidence="3">Belongs to the HRI1 family.</text>
</comment>
<evidence type="ECO:0000313" key="8">
    <source>
        <dbReference type="Proteomes" id="UP000078240"/>
    </source>
</evidence>
<name>A0A179GBJ8_PURLI</name>
<evidence type="ECO:0000256" key="5">
    <source>
        <dbReference type="ARBA" id="ARBA00022490"/>
    </source>
</evidence>
<dbReference type="CDD" id="cd11693">
    <property type="entry name" value="HRI1_C_like"/>
    <property type="match status" value="1"/>
</dbReference>
<evidence type="ECO:0000256" key="6">
    <source>
        <dbReference type="ARBA" id="ARBA00023242"/>
    </source>
</evidence>
<comment type="caution">
    <text evidence="7">The sequence shown here is derived from an EMBL/GenBank/DDBJ whole genome shotgun (WGS) entry which is preliminary data.</text>
</comment>
<keyword evidence="6" id="KW-0539">Nucleus</keyword>
<dbReference type="InterPro" id="IPR043047">
    <property type="entry name" value="Hri1_N_sf"/>
</dbReference>